<dbReference type="RefSeq" id="XP_009033054.1">
    <property type="nucleotide sequence ID" value="XM_009034806.1"/>
</dbReference>
<dbReference type="Gene3D" id="3.40.50.150">
    <property type="entry name" value="Vaccinia Virus protein VP39"/>
    <property type="match status" value="1"/>
</dbReference>
<dbReference type="PANTHER" id="PTHR11006">
    <property type="entry name" value="PROTEIN ARGININE N-METHYLTRANSFERASE"/>
    <property type="match status" value="1"/>
</dbReference>
<evidence type="ECO:0008006" key="5">
    <source>
        <dbReference type="Google" id="ProtNLM"/>
    </source>
</evidence>
<dbReference type="GO" id="GO:0042054">
    <property type="term" value="F:histone methyltransferase activity"/>
    <property type="evidence" value="ECO:0007669"/>
    <property type="project" value="TreeGrafter"/>
</dbReference>
<dbReference type="eggNOG" id="KOG1501">
    <property type="taxonomic scope" value="Eukaryota"/>
</dbReference>
<organism evidence="4">
    <name type="scientific">Aureococcus anophagefferens</name>
    <name type="common">Harmful bloom alga</name>
    <dbReference type="NCBI Taxonomy" id="44056"/>
    <lineage>
        <taxon>Eukaryota</taxon>
        <taxon>Sar</taxon>
        <taxon>Stramenopiles</taxon>
        <taxon>Ochrophyta</taxon>
        <taxon>Pelagophyceae</taxon>
        <taxon>Pelagomonadales</taxon>
        <taxon>Pelagomonadaceae</taxon>
        <taxon>Aureococcus</taxon>
    </lineage>
</organism>
<dbReference type="SUPFAM" id="SSF53335">
    <property type="entry name" value="S-adenosyl-L-methionine-dependent methyltransferases"/>
    <property type="match status" value="1"/>
</dbReference>
<dbReference type="Proteomes" id="UP000002729">
    <property type="component" value="Unassembled WGS sequence"/>
</dbReference>
<dbReference type="CDD" id="cd02440">
    <property type="entry name" value="AdoMet_MTases"/>
    <property type="match status" value="1"/>
</dbReference>
<dbReference type="GeneID" id="20223372"/>
<protein>
    <recommendedName>
        <fullName evidence="5">Methyltransferase domain-containing protein</fullName>
    </recommendedName>
</protein>
<feature type="region of interest" description="Disordered" evidence="2">
    <location>
        <begin position="606"/>
        <end position="653"/>
    </location>
</feature>
<feature type="region of interest" description="Disordered" evidence="2">
    <location>
        <begin position="170"/>
        <end position="189"/>
    </location>
</feature>
<evidence type="ECO:0000313" key="4">
    <source>
        <dbReference type="Proteomes" id="UP000002729"/>
    </source>
</evidence>
<feature type="region of interest" description="Disordered" evidence="2">
    <location>
        <begin position="501"/>
        <end position="526"/>
    </location>
</feature>
<dbReference type="KEGG" id="aaf:AURANDRAFT_61217"/>
<dbReference type="Gene3D" id="2.70.160.11">
    <property type="entry name" value="Hnrnp arginine n-methyltransferase1"/>
    <property type="match status" value="1"/>
</dbReference>
<gene>
    <name evidence="3" type="ORF">AURANDRAFT_61217</name>
</gene>
<dbReference type="GO" id="GO:0016274">
    <property type="term" value="F:protein-arginine N-methyltransferase activity"/>
    <property type="evidence" value="ECO:0007669"/>
    <property type="project" value="InterPro"/>
</dbReference>
<evidence type="ECO:0000313" key="3">
    <source>
        <dbReference type="EMBL" id="EGB11946.1"/>
    </source>
</evidence>
<name>F0XXH9_AURAN</name>
<reference evidence="3 4" key="1">
    <citation type="journal article" date="2011" name="Proc. Natl. Acad. Sci. U.S.A.">
        <title>Niche of harmful alga Aureococcus anophagefferens revealed through ecogenomics.</title>
        <authorList>
            <person name="Gobler C.J."/>
            <person name="Berry D.L."/>
            <person name="Dyhrman S.T."/>
            <person name="Wilhelm S.W."/>
            <person name="Salamov A."/>
            <person name="Lobanov A.V."/>
            <person name="Zhang Y."/>
            <person name="Collier J.L."/>
            <person name="Wurch L.L."/>
            <person name="Kustka A.B."/>
            <person name="Dill B.D."/>
            <person name="Shah M."/>
            <person name="VerBerkmoes N.C."/>
            <person name="Kuo A."/>
            <person name="Terry A."/>
            <person name="Pangilinan J."/>
            <person name="Lindquist E.A."/>
            <person name="Lucas S."/>
            <person name="Paulsen I.T."/>
            <person name="Hattenrath-Lehmann T.K."/>
            <person name="Talmage S.C."/>
            <person name="Walker E.A."/>
            <person name="Koch F."/>
            <person name="Burson A.M."/>
            <person name="Marcoval M.A."/>
            <person name="Tang Y.Z."/>
            <person name="Lecleir G.R."/>
            <person name="Coyne K.J."/>
            <person name="Berg G.M."/>
            <person name="Bertrand E.M."/>
            <person name="Saito M.A."/>
            <person name="Gladyshev V.N."/>
            <person name="Grigoriev I.V."/>
        </authorList>
    </citation>
    <scope>NUCLEOTIDE SEQUENCE [LARGE SCALE GENOMIC DNA]</scope>
    <source>
        <strain evidence="4">CCMP 1984</strain>
    </source>
</reference>
<dbReference type="InterPro" id="IPR025799">
    <property type="entry name" value="Arg_MeTrfase"/>
</dbReference>
<evidence type="ECO:0000256" key="1">
    <source>
        <dbReference type="ARBA" id="ARBA00022691"/>
    </source>
</evidence>
<evidence type="ECO:0000256" key="2">
    <source>
        <dbReference type="SAM" id="MobiDB-lite"/>
    </source>
</evidence>
<keyword evidence="1" id="KW-0949">S-adenosyl-L-methionine</keyword>
<dbReference type="InterPro" id="IPR029063">
    <property type="entry name" value="SAM-dependent_MTases_sf"/>
</dbReference>
<dbReference type="EMBL" id="GL833121">
    <property type="protein sequence ID" value="EGB11946.1"/>
    <property type="molecule type" value="Genomic_DNA"/>
</dbReference>
<dbReference type="OrthoDB" id="10689522at2759"/>
<sequence length="1405" mass="147808">MQDPAPAKRPRRGAAGQATQGPGVAGDALKAGCPCREGVRQKDAFPVDASWFRPNDAHAQAGRLFDEALQAYEEAVAAGRDDDAKAALLKLEGDKEATPELAALRKALCAACRALYAQRTANARAAGDAVVLALKVTKYLGKDCASDYPCGVNFATRDLVAAICSFQHTEDSEPKPPGAHGPGSDTAYPDIGHRVRDASKCDGWCLTCNVMDGIKEARAQSLRDRPLEERSPQGQLQYRRKHENYAYVFKTYKQGLKCHYCPLVCDEENQTGFCMCHTRDGAKHKFKEEGEKGMNGVCIVGRNWDFEEFKACADKEKTLCHDYIACHNCHKRSSAPASSWGCCPASAMHACDRDELLEQARQELDDVQAPLLAQMARASGPEFPWLLAASGRDDDAVRHAEQCCARAGLLRAPADRLGAALGAAWLVSARLRRGEVAECLPALLAAMRGLQAALGPQHAFVGALMAEGAAAKFDASAVGERDATTRPLLNVARNVWDARQGNRPRATDDGAGAAWWPFRTPPPGRGVDADDRVLGEGGDGRPGPLAAAALALGCGRFRESLAEAGAAVEAGEGGAGDAWAAVGRALAAMARYHEAEEAFANAAVARRSGSGDDQGRTRVIQRDDEPERADGAARVRSGSGAARGGLPRPWARPPRQMLRGVAWQARAAAALAAPRRAFERIARGRELRAAYDAAIASTCAEERVVYVGVGSGLELAACCAAAAPPVVVATRFGAAADLVAACVARRVARRRLGVADDDDDAGEPFDVLSASAEAAARAPDGAGRAPARVAVVDPDFVGGALVNRRLVFALRALRRAGLVDEDHVTIPPKLRLCAALVLLKGSRPVDCGDDEPITLDAFDAAVRAGFDDGGGARRAAERDLGPAFDAGAVAFASAATVVFELDDLALASGRGRATLAFAGDFDAARDYAVVCWPEAGFERFLAEPNFDAGGPFPHAWQLLPRGGDVTTIEAAWDGAAVRFAPRRAPAAPARASPPLVVPAWHAAMVRDGPRNAAFREAIARVVPAAVIRAHAQRRRALVVDYGAGTGLLSLMAAKAARSATPDIAAPRILGVEKDADLAAVAERVILDNGERVEVVVGDAGELGAGLPLDERADALLVEMFDCGGLGERVLHFVGQAWRHALRPDAEVVPRRCAVRACLVALADDDAAAPWLPYGHDPGSCVYRPETVVEGGAWVALTAPATVAAFDLGDRAAFVGDDSPERGGAASVAWTATRSGVVAGVLSWFVLDCDDESSLTTLPPALGFPADAARTAAHWPAALQPLDRRRLAVGEAAALAATHRGTRVAFAWARDPRPAPADDLWRVLKARNAARVRELLHAAGTPSPRMLPTADAIFALARDPDLERVAFEDAAALASALVRAGAAWPVFPKGGLAPGAGNDANPCACF</sequence>
<keyword evidence="4" id="KW-1185">Reference proteome</keyword>
<dbReference type="PANTHER" id="PTHR11006:SF4">
    <property type="entry name" value="PROTEIN ARGININE N-METHYLTRANSFERASE 7"/>
    <property type="match status" value="1"/>
</dbReference>
<dbReference type="InParanoid" id="F0XXH9"/>
<accession>F0XXH9</accession>
<feature type="compositionally biased region" description="Basic and acidic residues" evidence="2">
    <location>
        <begin position="609"/>
        <end position="633"/>
    </location>
</feature>
<proteinExistence type="predicted"/>
<feature type="region of interest" description="Disordered" evidence="2">
    <location>
        <begin position="1"/>
        <end position="26"/>
    </location>
</feature>